<dbReference type="InterPro" id="IPR038375">
    <property type="entry name" value="NDUFAF7_sf"/>
</dbReference>
<comment type="caution">
    <text evidence="3">The sequence shown here is derived from an EMBL/GenBank/DDBJ whole genome shotgun (WGS) entry which is preliminary data.</text>
</comment>
<sequence length="362" mass="38651">MTDLKQRIADLVAASGPISVAEYMALCLFDPKQGYYTTREPFGVAGDFTTAPEISQMFGELVAIWLRTAWDAAGRPSPFVLAEIGPGRGTLMKDMLRTLSRLDPAFVSQARLALIETSPRLAEVQRATLGDFATDIEWHPTIDTLPQLPLFIVGNELFDAIPTRQFVRAGGVWRERAVAVDDAGNLQFVAGAGSLDPSLLPPDAHQAPEGAIVEIAPARSALMETIAARITASGGAGLFIDYGYFTPSVGDTLQALRKHRYEDVLASPGLADITSHVDFQALATAARSHGLAAHLATQGDFLLGMGLLERAGRLGANADAVGREKIHSEVERLAGPDAMGNLFKVLAVTPPEIRVPPFANAD</sequence>
<dbReference type="PANTHER" id="PTHR12049">
    <property type="entry name" value="PROTEIN ARGININE METHYLTRANSFERASE NDUFAF7, MITOCHONDRIAL"/>
    <property type="match status" value="1"/>
</dbReference>
<dbReference type="PANTHER" id="PTHR12049:SF7">
    <property type="entry name" value="PROTEIN ARGININE METHYLTRANSFERASE NDUFAF7, MITOCHONDRIAL"/>
    <property type="match status" value="1"/>
</dbReference>
<evidence type="ECO:0000256" key="2">
    <source>
        <dbReference type="ARBA" id="ARBA00022679"/>
    </source>
</evidence>
<proteinExistence type="predicted"/>
<dbReference type="OrthoDB" id="9794208at2"/>
<dbReference type="GO" id="GO:0035243">
    <property type="term" value="F:protein-arginine omega-N symmetric methyltransferase activity"/>
    <property type="evidence" value="ECO:0007669"/>
    <property type="project" value="TreeGrafter"/>
</dbReference>
<keyword evidence="4" id="KW-1185">Reference proteome</keyword>
<keyword evidence="1 3" id="KW-0489">Methyltransferase</keyword>
<evidence type="ECO:0000256" key="1">
    <source>
        <dbReference type="ARBA" id="ARBA00022603"/>
    </source>
</evidence>
<dbReference type="RefSeq" id="WP_106725786.1">
    <property type="nucleotide sequence ID" value="NZ_PXYL01000011.1"/>
</dbReference>
<dbReference type="Gene3D" id="3.40.50.12710">
    <property type="match status" value="1"/>
</dbReference>
<dbReference type="SUPFAM" id="SSF53335">
    <property type="entry name" value="S-adenosyl-L-methionine-dependent methyltransferases"/>
    <property type="match status" value="1"/>
</dbReference>
<reference evidence="3 4" key="1">
    <citation type="submission" date="2018-03" db="EMBL/GenBank/DDBJ databases">
        <title>The draft genome of Mesorhizobium soli JCM 19897.</title>
        <authorList>
            <person name="Li L."/>
            <person name="Liu L."/>
            <person name="Liang L."/>
            <person name="Wang T."/>
            <person name="Zhang X."/>
        </authorList>
    </citation>
    <scope>NUCLEOTIDE SEQUENCE [LARGE SCALE GENOMIC DNA]</scope>
    <source>
        <strain evidence="3 4">JCM 19897</strain>
    </source>
</reference>
<dbReference type="Proteomes" id="UP000240653">
    <property type="component" value="Unassembled WGS sequence"/>
</dbReference>
<evidence type="ECO:0000313" key="4">
    <source>
        <dbReference type="Proteomes" id="UP000240653"/>
    </source>
</evidence>
<name>A0A2P7S6S0_9HYPH</name>
<evidence type="ECO:0000313" key="3">
    <source>
        <dbReference type="EMBL" id="PSJ58157.1"/>
    </source>
</evidence>
<dbReference type="GO" id="GO:0032259">
    <property type="term" value="P:methylation"/>
    <property type="evidence" value="ECO:0007669"/>
    <property type="project" value="UniProtKB-KW"/>
</dbReference>
<dbReference type="Pfam" id="PF02636">
    <property type="entry name" value="Methyltransf_28"/>
    <property type="match status" value="1"/>
</dbReference>
<organism evidence="3 4">
    <name type="scientific">Pseudaminobacter soli</name>
    <name type="common">ex Li et al. 2025</name>
    <dbReference type="NCBI Taxonomy" id="1295366"/>
    <lineage>
        <taxon>Bacteria</taxon>
        <taxon>Pseudomonadati</taxon>
        <taxon>Pseudomonadota</taxon>
        <taxon>Alphaproteobacteria</taxon>
        <taxon>Hyphomicrobiales</taxon>
        <taxon>Phyllobacteriaceae</taxon>
        <taxon>Pseudaminobacter</taxon>
    </lineage>
</organism>
<dbReference type="AlphaFoldDB" id="A0A2P7S6S0"/>
<dbReference type="InterPro" id="IPR003788">
    <property type="entry name" value="NDUFAF7"/>
</dbReference>
<gene>
    <name evidence="3" type="ORF">C7I85_20015</name>
</gene>
<keyword evidence="2 3" id="KW-0808">Transferase</keyword>
<accession>A0A2P7S6S0</accession>
<dbReference type="EMBL" id="PXYL01000011">
    <property type="protein sequence ID" value="PSJ58157.1"/>
    <property type="molecule type" value="Genomic_DNA"/>
</dbReference>
<dbReference type="InterPro" id="IPR029063">
    <property type="entry name" value="SAM-dependent_MTases_sf"/>
</dbReference>
<protein>
    <submittedName>
        <fullName evidence="3">Methyltransferase</fullName>
    </submittedName>
</protein>